<evidence type="ECO:0000313" key="2">
    <source>
        <dbReference type="EMBL" id="GAN32714.1"/>
    </source>
</evidence>
<name>A0ABQ0JW84_9BACT</name>
<sequence>MDFIKQILNNTKDIILALGLIKGLFFAFFFIMHLWIFLLYKGRIKDRQKEIDRLAAENREYRERFLAFYDEKFNYIPPKSKHGKEKEKG</sequence>
<feature type="transmembrane region" description="Helical" evidence="1">
    <location>
        <begin position="14"/>
        <end position="40"/>
    </location>
</feature>
<organism evidence="2 3">
    <name type="scientific">Candidatus Brocadia sinica JPN1</name>
    <dbReference type="NCBI Taxonomy" id="1197129"/>
    <lineage>
        <taxon>Bacteria</taxon>
        <taxon>Pseudomonadati</taxon>
        <taxon>Planctomycetota</taxon>
        <taxon>Candidatus Brocadiia</taxon>
        <taxon>Candidatus Brocadiales</taxon>
        <taxon>Candidatus Brocadiaceae</taxon>
        <taxon>Candidatus Brocadia</taxon>
    </lineage>
</organism>
<protein>
    <submittedName>
        <fullName evidence="2">Cobalamin biosynthesis protein</fullName>
    </submittedName>
</protein>
<evidence type="ECO:0000313" key="3">
    <source>
        <dbReference type="Proteomes" id="UP000032309"/>
    </source>
</evidence>
<gene>
    <name evidence="2" type="ORF">BROSI_A1229</name>
</gene>
<dbReference type="Proteomes" id="UP000032309">
    <property type="component" value="Unassembled WGS sequence"/>
</dbReference>
<keyword evidence="3" id="KW-1185">Reference proteome</keyword>
<proteinExistence type="predicted"/>
<dbReference type="RefSeq" id="WP_052562828.1">
    <property type="nucleotide sequence ID" value="NZ_BAFN01000001.1"/>
</dbReference>
<evidence type="ECO:0000256" key="1">
    <source>
        <dbReference type="SAM" id="Phobius"/>
    </source>
</evidence>
<reference evidence="3" key="1">
    <citation type="journal article" date="2015" name="Genome Announc.">
        <title>Draft Genome Sequence of an Anaerobic Ammonium-Oxidizing Bacterium, "Candidatus Brocadia sinica".</title>
        <authorList>
            <person name="Oshiki M."/>
            <person name="Shinyako-Hata K."/>
            <person name="Satoh H."/>
            <person name="Okabe S."/>
        </authorList>
    </citation>
    <scope>NUCLEOTIDE SEQUENCE [LARGE SCALE GENOMIC DNA]</scope>
    <source>
        <strain evidence="3">JPN1</strain>
    </source>
</reference>
<keyword evidence="1" id="KW-1133">Transmembrane helix</keyword>
<dbReference type="EMBL" id="BAFN01000001">
    <property type="protein sequence ID" value="GAN32714.1"/>
    <property type="molecule type" value="Genomic_DNA"/>
</dbReference>
<comment type="caution">
    <text evidence="2">The sequence shown here is derived from an EMBL/GenBank/DDBJ whole genome shotgun (WGS) entry which is preliminary data.</text>
</comment>
<accession>A0ABQ0JW84</accession>
<keyword evidence="1" id="KW-0472">Membrane</keyword>
<keyword evidence="1" id="KW-0812">Transmembrane</keyword>